<evidence type="ECO:0000313" key="1">
    <source>
        <dbReference type="EMBL" id="GLQ35186.1"/>
    </source>
</evidence>
<reference evidence="2" key="1">
    <citation type="journal article" date="2019" name="Int. J. Syst. Evol. Microbiol.">
        <title>The Global Catalogue of Microorganisms (GCM) 10K type strain sequencing project: providing services to taxonomists for standard genome sequencing and annotation.</title>
        <authorList>
            <consortium name="The Broad Institute Genomics Platform"/>
            <consortium name="The Broad Institute Genome Sequencing Center for Infectious Disease"/>
            <person name="Wu L."/>
            <person name="Ma J."/>
        </authorList>
    </citation>
    <scope>NUCLEOTIDE SEQUENCE [LARGE SCALE GENOMIC DNA]</scope>
    <source>
        <strain evidence="2">NBRC 110140</strain>
    </source>
</reference>
<dbReference type="Proteomes" id="UP001156694">
    <property type="component" value="Unassembled WGS sequence"/>
</dbReference>
<accession>A0ABQ5VVA9</accession>
<protein>
    <submittedName>
        <fullName evidence="1">Uncharacterized protein</fullName>
    </submittedName>
</protein>
<evidence type="ECO:0000313" key="2">
    <source>
        <dbReference type="Proteomes" id="UP001156694"/>
    </source>
</evidence>
<proteinExistence type="predicted"/>
<name>A0ABQ5VVA9_9RHOB</name>
<organism evidence="1 2">
    <name type="scientific">Amylibacter marinus</name>
    <dbReference type="NCBI Taxonomy" id="1475483"/>
    <lineage>
        <taxon>Bacteria</taxon>
        <taxon>Pseudomonadati</taxon>
        <taxon>Pseudomonadota</taxon>
        <taxon>Alphaproteobacteria</taxon>
        <taxon>Rhodobacterales</taxon>
        <taxon>Paracoccaceae</taxon>
        <taxon>Amylibacter</taxon>
    </lineage>
</organism>
<sequence length="61" mass="6949">MRTGPCFLSAWAIRLERNRPPELLGQIEEGVIIMNFGMANHNLWLNLSAGQWWIALATLKV</sequence>
<keyword evidence="2" id="KW-1185">Reference proteome</keyword>
<dbReference type="EMBL" id="BSNN01000004">
    <property type="protein sequence ID" value="GLQ35186.1"/>
    <property type="molecule type" value="Genomic_DNA"/>
</dbReference>
<gene>
    <name evidence="1" type="ORF">GCM10007939_14690</name>
</gene>
<comment type="caution">
    <text evidence="1">The sequence shown here is derived from an EMBL/GenBank/DDBJ whole genome shotgun (WGS) entry which is preliminary data.</text>
</comment>